<reference evidence="8" key="1">
    <citation type="submission" date="2020-11" db="EMBL/GenBank/DDBJ databases">
        <authorList>
            <person name="Tran Van P."/>
        </authorList>
    </citation>
    <scope>NUCLEOTIDE SEQUENCE</scope>
</reference>
<keyword evidence="2 6" id="KW-0378">Hydrolase</keyword>
<name>A0A7R8WDX6_9CRUS</name>
<dbReference type="GO" id="GO:0009311">
    <property type="term" value="P:oligosaccharide metabolic process"/>
    <property type="evidence" value="ECO:0007669"/>
    <property type="project" value="TreeGrafter"/>
</dbReference>
<evidence type="ECO:0000259" key="7">
    <source>
        <dbReference type="Pfam" id="PF17450"/>
    </source>
</evidence>
<comment type="subunit">
    <text evidence="6">Homodimer.</text>
</comment>
<dbReference type="EMBL" id="OB661001">
    <property type="protein sequence ID" value="CAD7227010.1"/>
    <property type="molecule type" value="Genomic_DNA"/>
</dbReference>
<evidence type="ECO:0000313" key="8">
    <source>
        <dbReference type="EMBL" id="CAD7227010.1"/>
    </source>
</evidence>
<dbReference type="GO" id="GO:0016139">
    <property type="term" value="P:glycoside catabolic process"/>
    <property type="evidence" value="ECO:0007669"/>
    <property type="project" value="TreeGrafter"/>
</dbReference>
<keyword evidence="3 6" id="KW-1015">Disulfide bond</keyword>
<feature type="domain" description="Alpha galactosidase A C-terminal" evidence="7">
    <location>
        <begin position="129"/>
        <end position="217"/>
    </location>
</feature>
<dbReference type="InterPro" id="IPR013785">
    <property type="entry name" value="Aldolase_TIM"/>
</dbReference>
<dbReference type="PRINTS" id="PR00740">
    <property type="entry name" value="GLHYDRLASE27"/>
</dbReference>
<dbReference type="InterPro" id="IPR035373">
    <property type="entry name" value="Melibiase/NAGA_C"/>
</dbReference>
<dbReference type="GO" id="GO:0005737">
    <property type="term" value="C:cytoplasm"/>
    <property type="evidence" value="ECO:0007669"/>
    <property type="project" value="TreeGrafter"/>
</dbReference>
<dbReference type="EC" id="3.2.1.-" evidence="6"/>
<dbReference type="InterPro" id="IPR013780">
    <property type="entry name" value="Glyco_hydro_b"/>
</dbReference>
<evidence type="ECO:0000256" key="2">
    <source>
        <dbReference type="ARBA" id="ARBA00022801"/>
    </source>
</evidence>
<dbReference type="GO" id="GO:0004557">
    <property type="term" value="F:alpha-galactosidase activity"/>
    <property type="evidence" value="ECO:0007669"/>
    <property type="project" value="TreeGrafter"/>
</dbReference>
<dbReference type="FunFam" id="2.60.40.1180:FF:000032">
    <property type="entry name" value="Alpha-galactosidase"/>
    <property type="match status" value="1"/>
</dbReference>
<dbReference type="SUPFAM" id="SSF51011">
    <property type="entry name" value="Glycosyl hydrolase domain"/>
    <property type="match status" value="1"/>
</dbReference>
<evidence type="ECO:0000256" key="1">
    <source>
        <dbReference type="ARBA" id="ARBA00009743"/>
    </source>
</evidence>
<keyword evidence="5 6" id="KW-0326">Glycosidase</keyword>
<protein>
    <recommendedName>
        <fullName evidence="6">Alpha-galactosidase</fullName>
        <ecNumber evidence="6">3.2.1.-</ecNumber>
    </recommendedName>
</protein>
<dbReference type="PANTHER" id="PTHR11452:SF86">
    <property type="entry name" value="ALPHA-GALACTOSIDASE"/>
    <property type="match status" value="1"/>
</dbReference>
<dbReference type="OrthoDB" id="5795902at2759"/>
<proteinExistence type="inferred from homology"/>
<dbReference type="SUPFAM" id="SSF51445">
    <property type="entry name" value="(Trans)glycosidases"/>
    <property type="match status" value="1"/>
</dbReference>
<evidence type="ECO:0000256" key="3">
    <source>
        <dbReference type="ARBA" id="ARBA00023157"/>
    </source>
</evidence>
<organism evidence="8">
    <name type="scientific">Cyprideis torosa</name>
    <dbReference type="NCBI Taxonomy" id="163714"/>
    <lineage>
        <taxon>Eukaryota</taxon>
        <taxon>Metazoa</taxon>
        <taxon>Ecdysozoa</taxon>
        <taxon>Arthropoda</taxon>
        <taxon>Crustacea</taxon>
        <taxon>Oligostraca</taxon>
        <taxon>Ostracoda</taxon>
        <taxon>Podocopa</taxon>
        <taxon>Podocopida</taxon>
        <taxon>Cytherocopina</taxon>
        <taxon>Cytheroidea</taxon>
        <taxon>Cytherideidae</taxon>
        <taxon>Cyprideis</taxon>
    </lineage>
</organism>
<sequence>MVYSCSWPFYQIYSGMEPDYDGITRTCNLWRNFDDIQDSWDSVTRIIDYYGKEQDKIVPHAGPGHWNDPDMLIIGNFGLSYEQSKVQMAMWAIFASPLLMSVDLRTIRPEYKAILLNKGLIAVNQDPLGIQGKRIYKEKGIEIWARPITPVIQGRFSYAIAFVNRRTDGTPTEVSVTLQEMGLDNSAGYRIIDLYENVDYGVLHPRNRLKVDVNPSGVVIVRCVVQQSLAPSGNGFGPFLSGNSIFQSRRPLGRREHDRELERDPTF</sequence>
<dbReference type="InterPro" id="IPR002241">
    <property type="entry name" value="Glyco_hydro_27"/>
</dbReference>
<evidence type="ECO:0000256" key="5">
    <source>
        <dbReference type="ARBA" id="ARBA00023295"/>
    </source>
</evidence>
<dbReference type="InterPro" id="IPR017853">
    <property type="entry name" value="GH"/>
</dbReference>
<dbReference type="Pfam" id="PF17450">
    <property type="entry name" value="Melibiase_2_C"/>
    <property type="match status" value="1"/>
</dbReference>
<evidence type="ECO:0000256" key="6">
    <source>
        <dbReference type="RuleBase" id="RU361168"/>
    </source>
</evidence>
<dbReference type="AlphaFoldDB" id="A0A7R8WDX6"/>
<accession>A0A7R8WDX6</accession>
<dbReference type="Gene3D" id="2.60.40.1180">
    <property type="entry name" value="Golgi alpha-mannosidase II"/>
    <property type="match status" value="1"/>
</dbReference>
<dbReference type="PANTHER" id="PTHR11452">
    <property type="entry name" value="ALPHA-GALACTOSIDASE/ALPHA-N-ACETYLGALACTOSAMINIDASE"/>
    <property type="match status" value="1"/>
</dbReference>
<evidence type="ECO:0000256" key="4">
    <source>
        <dbReference type="ARBA" id="ARBA00023180"/>
    </source>
</evidence>
<dbReference type="Pfam" id="PF16499">
    <property type="entry name" value="Melibiase_2"/>
    <property type="match status" value="1"/>
</dbReference>
<gene>
    <name evidence="8" type="ORF">CTOB1V02_LOCUS4921</name>
</gene>
<comment type="similarity">
    <text evidence="1 6">Belongs to the glycosyl hydrolase 27 family.</text>
</comment>
<dbReference type="Gene3D" id="3.20.20.70">
    <property type="entry name" value="Aldolase class I"/>
    <property type="match status" value="1"/>
</dbReference>
<keyword evidence="4" id="KW-0325">Glycoprotein</keyword>